<evidence type="ECO:0000313" key="1">
    <source>
        <dbReference type="EMBL" id="KAL3783116.1"/>
    </source>
</evidence>
<evidence type="ECO:0000313" key="2">
    <source>
        <dbReference type="Proteomes" id="UP001516023"/>
    </source>
</evidence>
<proteinExistence type="predicted"/>
<dbReference type="InterPro" id="IPR023213">
    <property type="entry name" value="CAT-like_dom_sf"/>
</dbReference>
<dbReference type="AlphaFoldDB" id="A0ABD3P5I2"/>
<dbReference type="PANTHER" id="PTHR28037:SF1">
    <property type="entry name" value="ALCOHOL O-ACETYLTRANSFERASE 1-RELATED"/>
    <property type="match status" value="1"/>
</dbReference>
<sequence>MKPVKVRPIRRNYCCDCGFKTPLTSACIAKQDDLVANACKARTILNYQTVSDVVVDRDTKNIDSTASSKRSAELSSEYTQPKIQCRRPLGSMELFMLPRPVGPTAESKLSRPPMNHVCAVLLSSTPSTKALRLALDNAVRAHPLLRARIEGDGYPRKWLDPVRRMVRWGGDERPLEFVVHAASDDDGEIYRKNVMENTVSDSVTMLENPAYWGGSLSIVNVPGSTKRDLNDSWQKRFEKDLDSETAVAVVAEDTGEATTACSSRHLWKMELHRFSPDNHHSSQQPCALLITLNHCISDQGSLNMVIDQILSDVAELESSESCSIQHPAIAQPMPVNVCESLLGKDAGDVSFTRILESVFSPSFRKLREYALGKFQECLSSPALLPITKSIDNDGTGGGLVTPASILLFGTPLNGSKDITQVRSTVQYRWLPPDVTSALVKKSKSHRVPISMTLAAAVAATVTDHFSPDNEAKALSASQEQRMYKILQSLDTRRFHGASDPGDTLSCQAGSMDLILGPLPDFLGKGIRSHSRSSLDKFWKVAKQCFDQTSSYLKSGDAIEAVRLFDMGMAISDIGRLVESYARSNATVGRAWSAGITNAGEYERQQAVLRKGLPREQLKRSHGDYEIHEIYYATSHARIGCTYPVGCLSVGGGMSFSINPPWPIITEAESKTFADDFTQLLRTIATDDA</sequence>
<protein>
    <submittedName>
        <fullName evidence="1">Uncharacterized protein</fullName>
    </submittedName>
</protein>
<dbReference type="PANTHER" id="PTHR28037">
    <property type="entry name" value="ALCOHOL O-ACETYLTRANSFERASE 1-RELATED"/>
    <property type="match status" value="1"/>
</dbReference>
<dbReference type="SUPFAM" id="SSF52777">
    <property type="entry name" value="CoA-dependent acyltransferases"/>
    <property type="match status" value="1"/>
</dbReference>
<keyword evidence="2" id="KW-1185">Reference proteome</keyword>
<reference evidence="1 2" key="1">
    <citation type="journal article" date="2020" name="G3 (Bethesda)">
        <title>Improved Reference Genome for Cyclotella cryptica CCMP332, a Model for Cell Wall Morphogenesis, Salinity Adaptation, and Lipid Production in Diatoms (Bacillariophyta).</title>
        <authorList>
            <person name="Roberts W.R."/>
            <person name="Downey K.M."/>
            <person name="Ruck E.C."/>
            <person name="Traller J.C."/>
            <person name="Alverson A.J."/>
        </authorList>
    </citation>
    <scope>NUCLEOTIDE SEQUENCE [LARGE SCALE GENOMIC DNA]</scope>
    <source>
        <strain evidence="1 2">CCMP332</strain>
    </source>
</reference>
<organism evidence="1 2">
    <name type="scientific">Cyclotella cryptica</name>
    <dbReference type="NCBI Taxonomy" id="29204"/>
    <lineage>
        <taxon>Eukaryota</taxon>
        <taxon>Sar</taxon>
        <taxon>Stramenopiles</taxon>
        <taxon>Ochrophyta</taxon>
        <taxon>Bacillariophyta</taxon>
        <taxon>Coscinodiscophyceae</taxon>
        <taxon>Thalassiosirophycidae</taxon>
        <taxon>Stephanodiscales</taxon>
        <taxon>Stephanodiscaceae</taxon>
        <taxon>Cyclotella</taxon>
    </lineage>
</organism>
<comment type="caution">
    <text evidence="1">The sequence shown here is derived from an EMBL/GenBank/DDBJ whole genome shotgun (WGS) entry which is preliminary data.</text>
</comment>
<dbReference type="Proteomes" id="UP001516023">
    <property type="component" value="Unassembled WGS sequence"/>
</dbReference>
<dbReference type="Gene3D" id="3.30.559.10">
    <property type="entry name" value="Chloramphenicol acetyltransferase-like domain"/>
    <property type="match status" value="1"/>
</dbReference>
<dbReference type="EMBL" id="JABMIG020000268">
    <property type="protein sequence ID" value="KAL3783116.1"/>
    <property type="molecule type" value="Genomic_DNA"/>
</dbReference>
<name>A0ABD3P5I2_9STRA</name>
<gene>
    <name evidence="1" type="ORF">HJC23_012452</name>
</gene>
<dbReference type="InterPro" id="IPR052058">
    <property type="entry name" value="Alcohol_O-acetyltransferase"/>
</dbReference>
<accession>A0ABD3P5I2</accession>